<accession>A0A2R6B4S1</accession>
<proteinExistence type="predicted"/>
<dbReference type="SMART" id="SM00028">
    <property type="entry name" value="TPR"/>
    <property type="match status" value="3"/>
</dbReference>
<dbReference type="InterPro" id="IPR011990">
    <property type="entry name" value="TPR-like_helical_dom_sf"/>
</dbReference>
<evidence type="ECO:0000313" key="2">
    <source>
        <dbReference type="Proteomes" id="UP000241284"/>
    </source>
</evidence>
<dbReference type="Proteomes" id="UP000241284">
    <property type="component" value="Unassembled WGS sequence"/>
</dbReference>
<comment type="caution">
    <text evidence="1">The sequence shown here is derived from an EMBL/GenBank/DDBJ whole genome shotgun (WGS) entry which is preliminary data.</text>
</comment>
<name>A0A2R6B4S1_9ARCH</name>
<dbReference type="Gene3D" id="1.25.40.10">
    <property type="entry name" value="Tetratricopeptide repeat domain"/>
    <property type="match status" value="2"/>
</dbReference>
<gene>
    <name evidence="1" type="ORF">B9Q06_11615</name>
</gene>
<organism evidence="1 2">
    <name type="scientific">Candidatus Marsarchaeota G2 archaeon ECH_B_2</name>
    <dbReference type="NCBI Taxonomy" id="1978160"/>
    <lineage>
        <taxon>Archaea</taxon>
        <taxon>Candidatus Marsarchaeota</taxon>
        <taxon>Candidatus Marsarchaeota group 2</taxon>
    </lineage>
</organism>
<sequence length="325" mass="36755">MKPAEYYGAMGDPSSALEEVYHSFLSRDLERATESLAKNLPKIIDAGLWLSLHQIAQELLAKIGDERIRGWLIYLEAICSQDSSLTSKESLDLLGQALILAEKYADSLLLARAHLALGQALQDLGETRKAERHYTLSLKFSKDTRQHLSIRANVTQSLAELWFAREEFTRALGSYIRAERAQRRLGNERNALLARSRMALINYYIGQPETSLVILDEMRERVFATSNHTLRTSWHMVATFALFALGRLKDALKQSSEWIDAAKLTNYPGYTREALCFRAILLTLFGEAKEAEKCLTQARRLNGKPDKHNQGFMEMAYAALLTLKG</sequence>
<dbReference type="SUPFAM" id="SSF48452">
    <property type="entry name" value="TPR-like"/>
    <property type="match status" value="1"/>
</dbReference>
<dbReference type="EMBL" id="NEXH01000044">
    <property type="protein sequence ID" value="PSN93606.1"/>
    <property type="molecule type" value="Genomic_DNA"/>
</dbReference>
<dbReference type="AlphaFoldDB" id="A0A2R6B4S1"/>
<reference evidence="1 2" key="1">
    <citation type="submission" date="2017-04" db="EMBL/GenBank/DDBJ databases">
        <title>Novel microbial lineages endemic to geothermal iron-oxide mats fill important gaps in the evolutionary history of Archaea.</title>
        <authorList>
            <person name="Jay Z.J."/>
            <person name="Beam J.P."/>
            <person name="Dlakic M."/>
            <person name="Rusch D.B."/>
            <person name="Kozubal M.A."/>
            <person name="Inskeep W.P."/>
        </authorList>
    </citation>
    <scope>NUCLEOTIDE SEQUENCE [LARGE SCALE GENOMIC DNA]</scope>
    <source>
        <strain evidence="1">ECH_B_2</strain>
    </source>
</reference>
<evidence type="ECO:0000313" key="1">
    <source>
        <dbReference type="EMBL" id="PSN93606.1"/>
    </source>
</evidence>
<protein>
    <submittedName>
        <fullName evidence="1">Uncharacterized protein</fullName>
    </submittedName>
</protein>
<dbReference type="InterPro" id="IPR019734">
    <property type="entry name" value="TPR_rpt"/>
</dbReference>